<reference evidence="3" key="1">
    <citation type="submission" date="2022-10" db="EMBL/GenBank/DDBJ databases">
        <title>The complete genomes of actinobacterial strains from the NBC collection.</title>
        <authorList>
            <person name="Joergensen T.S."/>
            <person name="Alvarez Arevalo M."/>
            <person name="Sterndorff E.B."/>
            <person name="Faurdal D."/>
            <person name="Vuksanovic O."/>
            <person name="Mourched A.-S."/>
            <person name="Charusanti P."/>
            <person name="Shaw S."/>
            <person name="Blin K."/>
            <person name="Weber T."/>
        </authorList>
    </citation>
    <scope>NUCLEOTIDE SEQUENCE</scope>
    <source>
        <strain evidence="3">NBC_00222</strain>
    </source>
</reference>
<dbReference type="InterPro" id="IPR055254">
    <property type="entry name" value="pPIWI_RE_Z"/>
</dbReference>
<evidence type="ECO:0000256" key="1">
    <source>
        <dbReference type="SAM" id="MobiDB-lite"/>
    </source>
</evidence>
<dbReference type="EMBL" id="CP108110">
    <property type="protein sequence ID" value="WUQ84843.1"/>
    <property type="molecule type" value="Genomic_DNA"/>
</dbReference>
<feature type="compositionally biased region" description="Basic and acidic residues" evidence="1">
    <location>
        <begin position="600"/>
        <end position="617"/>
    </location>
</feature>
<gene>
    <name evidence="3" type="ORF">OHA16_18840</name>
</gene>
<feature type="domain" description="pPIWI-RE three-gene island" evidence="2">
    <location>
        <begin position="27"/>
        <end position="176"/>
    </location>
</feature>
<dbReference type="Gene3D" id="3.40.50.300">
    <property type="entry name" value="P-loop containing nucleotide triphosphate hydrolases"/>
    <property type="match status" value="1"/>
</dbReference>
<sequence>MRDRTSWYAELGPQIRLAWPAGTGRRQAPRLCTVELALYLLEHCCPGEPAVSAWTLLGGYPFGLVGQDSPGRRRAFRIARHLMWRFRRPRTWERALEQYCAFPEEVRGYNVSDPSLPPRRVATSVAPERWAVYAKALADEPAFHLRDALPIAEPGQAYRFVQGKLQASVPLPSYLPVLDARPHTLHIPVPRKDPVEAARDDLLATAAWMDLELGIVERKKTWHYRVERLEFDVLDPVRQEFVEGGTLSVDGLLNLVGMVGAGKSTLRDVLSVHLARKGRKVTVIVGDVAEQLSIISMLRRLRGISVAPVLGTSTRARNTQRMHRRLSSQGSGSLLTHEAEHFTYLSTACPLDALRGAEAVGPPEISEAPCTTLYPIKPPGTDPVSAPDPGSGPGAAAADSTADTRAHGCPLWGGCPRQRGAVELVDADIWVANPASLLYGLVPSHQNRERARFLEAAVRRSDLVVIDEADRVQMQLDSMFAPSATLVGRSPDSWLDSLQSHTASELARQGRLQLSNSDVVRWSSALTLVIAATNRIYSMLMRHEKLSSWVQADYFSTWTVQQKLVDDWFRNDHEPEADYDEEPDLDPEHDTDWEDASEGPDTRHTTDSSPKDEREARRSAVTALLDEFRDDPLGDRRPTGPEHAELIRLTQELLHTLDDEEAHRRARATLSRLLWDPLDHRIDLRTRTHRLEFMLLLAVLQHRLDALTDLWPLVEARLNLEATDNQLSRRPPMDFSPLVPESPMGNILGFQFLTEEEPGAAPGSGSPILRFFRCAGVGRTLLLTLHEMTGPGDTAAPHVLLMSGTSWAGTAPGAHVSAPVGAILRAPAKESQAIRRTTFRKLFLRGPDGKPLHLSGTRPDRRPKVLELMLDRLARPRDGRAKNDLDQELDLITHQHRKRLLLLVGSYEEARIAAEFLHGIPRWHGKVCRLVADDVELEVSFGGATPDTSDFPRTDDEPMVLRRGDVERFATTGAEILIAPLLSVERGHNILNDLGQAAIGSVFFLARPHPRPHDINLAVQGINSWVTRFLQKDGPFDALVVSSESLDAAGRAFRSQARGHWRRLLTRPMAWRALSDEEKEAFTWDRTVVMWQVIGRLVRGGVPARVVFVDSKFAEREAAGRGPDTFRTGLLASMLHVLEPYLTDDPGKPLRDRQLVRALYEPLYLALKEMPAYQVDARPRSARRGERHGH</sequence>
<evidence type="ECO:0000313" key="3">
    <source>
        <dbReference type="EMBL" id="WUQ84843.1"/>
    </source>
</evidence>
<dbReference type="Pfam" id="PF18155">
    <property type="entry name" value="pPIWI_RE_Z"/>
    <property type="match status" value="1"/>
</dbReference>
<dbReference type="SUPFAM" id="SSF52540">
    <property type="entry name" value="P-loop containing nucleoside triphosphate hydrolases"/>
    <property type="match status" value="2"/>
</dbReference>
<feature type="compositionally biased region" description="Acidic residues" evidence="1">
    <location>
        <begin position="577"/>
        <end position="598"/>
    </location>
</feature>
<feature type="compositionally biased region" description="Low complexity" evidence="1">
    <location>
        <begin position="385"/>
        <end position="402"/>
    </location>
</feature>
<feature type="region of interest" description="Disordered" evidence="1">
    <location>
        <begin position="376"/>
        <end position="402"/>
    </location>
</feature>
<organism evidence="3 4">
    <name type="scientific">Kitasatospora purpeofusca</name>
    <dbReference type="NCBI Taxonomy" id="67352"/>
    <lineage>
        <taxon>Bacteria</taxon>
        <taxon>Bacillati</taxon>
        <taxon>Actinomycetota</taxon>
        <taxon>Actinomycetes</taxon>
        <taxon>Kitasatosporales</taxon>
        <taxon>Streptomycetaceae</taxon>
        <taxon>Kitasatospora</taxon>
    </lineage>
</organism>
<protein>
    <submittedName>
        <fullName evidence="3">Signal recognition particle</fullName>
    </submittedName>
</protein>
<evidence type="ECO:0000259" key="2">
    <source>
        <dbReference type="Pfam" id="PF18155"/>
    </source>
</evidence>
<dbReference type="CDD" id="cd01983">
    <property type="entry name" value="SIMIBI"/>
    <property type="match status" value="1"/>
</dbReference>
<dbReference type="RefSeq" id="WP_328955666.1">
    <property type="nucleotide sequence ID" value="NZ_CP108110.1"/>
</dbReference>
<proteinExistence type="predicted"/>
<feature type="region of interest" description="Disordered" evidence="1">
    <location>
        <begin position="574"/>
        <end position="617"/>
    </location>
</feature>
<evidence type="ECO:0000313" key="4">
    <source>
        <dbReference type="Proteomes" id="UP001432222"/>
    </source>
</evidence>
<dbReference type="InterPro" id="IPR027417">
    <property type="entry name" value="P-loop_NTPase"/>
</dbReference>
<keyword evidence="4" id="KW-1185">Reference proteome</keyword>
<name>A0ABZ1U0Y1_9ACTN</name>
<accession>A0ABZ1U0Y1</accession>
<dbReference type="Proteomes" id="UP001432222">
    <property type="component" value="Chromosome"/>
</dbReference>